<name>A0ABY3AGB1_PAEPP</name>
<protein>
    <recommendedName>
        <fullName evidence="3">PepSY domain-containing protein</fullName>
    </recommendedName>
</protein>
<sequence>MYKKLNTESAMKLAQAHIDKNSFPWTINKTSLSNKTFFNIKGNVWIVEARIHDRGNTVVFIISDENKMIELVLFGEDVLDKISQTKPNLDIKQAIEIAQSYLVKEGISGEIVTPISFYESVMDIRTFAWVIDIKLPPSPFELYGLALFISDESKSIVSIRNL</sequence>
<dbReference type="Proteomes" id="UP000316208">
    <property type="component" value="Unassembled WGS sequence"/>
</dbReference>
<comment type="caution">
    <text evidence="1">The sequence shown here is derived from an EMBL/GenBank/DDBJ whole genome shotgun (WGS) entry which is preliminary data.</text>
</comment>
<keyword evidence="2" id="KW-1185">Reference proteome</keyword>
<dbReference type="RefSeq" id="WP_142547079.1">
    <property type="nucleotide sequence ID" value="NZ_SADY01000022.1"/>
</dbReference>
<accession>A0ABY3AGB1</accession>
<gene>
    <name evidence="1" type="ORF">C7Y44_28550</name>
</gene>
<evidence type="ECO:0000313" key="2">
    <source>
        <dbReference type="Proteomes" id="UP000316208"/>
    </source>
</evidence>
<organism evidence="1 2">
    <name type="scientific">Paenibacillus popilliae</name>
    <name type="common">Bacillus popilliae</name>
    <dbReference type="NCBI Taxonomy" id="78057"/>
    <lineage>
        <taxon>Bacteria</taxon>
        <taxon>Bacillati</taxon>
        <taxon>Bacillota</taxon>
        <taxon>Bacilli</taxon>
        <taxon>Bacillales</taxon>
        <taxon>Paenibacillaceae</taxon>
        <taxon>Paenibacillus</taxon>
    </lineage>
</organism>
<dbReference type="EMBL" id="SADY01000022">
    <property type="protein sequence ID" value="TQR39934.1"/>
    <property type="molecule type" value="Genomic_DNA"/>
</dbReference>
<evidence type="ECO:0000313" key="1">
    <source>
        <dbReference type="EMBL" id="TQR39934.1"/>
    </source>
</evidence>
<evidence type="ECO:0008006" key="3">
    <source>
        <dbReference type="Google" id="ProtNLM"/>
    </source>
</evidence>
<reference evidence="1 2" key="1">
    <citation type="submission" date="2018-03" db="EMBL/GenBank/DDBJ databases">
        <title>Aerobic endospore-forming bacteria genome sequencing and assembly.</title>
        <authorList>
            <person name="Cavalcante D.A."/>
            <person name="Driks A."/>
            <person name="Putonti C."/>
            <person name="De-Souza M.T."/>
        </authorList>
    </citation>
    <scope>NUCLEOTIDE SEQUENCE [LARGE SCALE GENOMIC DNA]</scope>
    <source>
        <strain evidence="1 2">SDF0028</strain>
    </source>
</reference>
<proteinExistence type="predicted"/>